<dbReference type="EMBL" id="LT607410">
    <property type="protein sequence ID" value="SCF18500.1"/>
    <property type="molecule type" value="Genomic_DNA"/>
</dbReference>
<evidence type="ECO:0000313" key="2">
    <source>
        <dbReference type="Proteomes" id="UP000198228"/>
    </source>
</evidence>
<dbReference type="AlphaFoldDB" id="A0A1C4YCU7"/>
<protein>
    <submittedName>
        <fullName evidence="1">Uncharacterized protein</fullName>
    </submittedName>
</protein>
<organism evidence="1 2">
    <name type="scientific">Micromonospora purpureochromogenes</name>
    <dbReference type="NCBI Taxonomy" id="47872"/>
    <lineage>
        <taxon>Bacteria</taxon>
        <taxon>Bacillati</taxon>
        <taxon>Actinomycetota</taxon>
        <taxon>Actinomycetes</taxon>
        <taxon>Micromonosporales</taxon>
        <taxon>Micromonosporaceae</taxon>
        <taxon>Micromonospora</taxon>
    </lineage>
</organism>
<reference evidence="1 2" key="1">
    <citation type="submission" date="2016-06" db="EMBL/GenBank/DDBJ databases">
        <authorList>
            <person name="Kjaerup R.B."/>
            <person name="Dalgaard T.S."/>
            <person name="Juul-Madsen H.R."/>
        </authorList>
    </citation>
    <scope>NUCLEOTIDE SEQUENCE [LARGE SCALE GENOMIC DNA]</scope>
    <source>
        <strain evidence="1 2">DSM 43821</strain>
    </source>
</reference>
<sequence length="218" mass="22945">MTSPLSPRLLRAGLVVLDPDSGRTRRVITLQYNPDALTRGFQLKTGGAEGGAKGEALRITGPPVQTLTLEAELDAADQLAEPRSSADAVELGLTAQLAALESLAYPSLTAVQDAAALLAAGTLEVVPPPAPLVLLAFGRRRLWPVRITELTITEEAFDPMLNPIRAKIRLGLRVLTVNDVGTAGRAGGLAMAAHQQLEQLAGRARGGRLTDLGIDRLP</sequence>
<evidence type="ECO:0000313" key="1">
    <source>
        <dbReference type="EMBL" id="SCF18500.1"/>
    </source>
</evidence>
<dbReference type="Proteomes" id="UP000198228">
    <property type="component" value="Chromosome I"/>
</dbReference>
<dbReference type="RefSeq" id="WP_088961870.1">
    <property type="nucleotide sequence ID" value="NZ_LT607410.1"/>
</dbReference>
<accession>A0A1C4YCU7</accession>
<name>A0A1C4YCU7_9ACTN</name>
<gene>
    <name evidence="1" type="ORF">GA0074696_3259</name>
</gene>
<proteinExistence type="predicted"/>